<accession>A0A1M6RCK5</accession>
<dbReference type="Proteomes" id="UP000184474">
    <property type="component" value="Unassembled WGS sequence"/>
</dbReference>
<gene>
    <name evidence="1" type="ORF">SAMN04488028_104119</name>
</gene>
<dbReference type="RefSeq" id="WP_073122729.1">
    <property type="nucleotide sequence ID" value="NZ_FRAA01000004.1"/>
</dbReference>
<dbReference type="PROSITE" id="PS51257">
    <property type="entry name" value="PROKAR_LIPOPROTEIN"/>
    <property type="match status" value="1"/>
</dbReference>
<keyword evidence="2" id="KW-1185">Reference proteome</keyword>
<proteinExistence type="predicted"/>
<sequence>MNKTIQKIAIIGLLFISVSCSNDEVLLQEDIQQIKPMDIELLESSINDNDGIEQGRLFATETSTFWSPSDNPNDPNSSYFYLEGDQVIEKKGGETVVTFSVYFQGIDFLYIYDDSRDLSMALPTWKPNDKASVWFLHDDFGEWVEWKSYIYEVDPCENDTEAPIFNRECEYRTGLFGGWSCEVVLVYAEFPTYVKSEASNLATLKLLFDLTDNCDNGLTVIEQTPAPGTAITKAGVNYIDYKISDSSGNILEVTMLYDYRQYQPGVPF</sequence>
<dbReference type="EMBL" id="FRAA01000004">
    <property type="protein sequence ID" value="SHK30199.1"/>
    <property type="molecule type" value="Genomic_DNA"/>
</dbReference>
<dbReference type="AlphaFoldDB" id="A0A1M6RCK5"/>
<evidence type="ECO:0000313" key="1">
    <source>
        <dbReference type="EMBL" id="SHK30199.1"/>
    </source>
</evidence>
<name>A0A1M6RCK5_REIAG</name>
<reference evidence="2" key="1">
    <citation type="submission" date="2016-11" db="EMBL/GenBank/DDBJ databases">
        <authorList>
            <person name="Varghese N."/>
            <person name="Submissions S."/>
        </authorList>
    </citation>
    <scope>NUCLEOTIDE SEQUENCE [LARGE SCALE GENOMIC DNA]</scope>
    <source>
        <strain evidence="2">DSM 26134</strain>
    </source>
</reference>
<protein>
    <submittedName>
        <fullName evidence="1">Uncharacterized protein</fullName>
    </submittedName>
</protein>
<organism evidence="1 2">
    <name type="scientific">Reichenbachiella agariperforans</name>
    <dbReference type="NCBI Taxonomy" id="156994"/>
    <lineage>
        <taxon>Bacteria</taxon>
        <taxon>Pseudomonadati</taxon>
        <taxon>Bacteroidota</taxon>
        <taxon>Cytophagia</taxon>
        <taxon>Cytophagales</taxon>
        <taxon>Reichenbachiellaceae</taxon>
        <taxon>Reichenbachiella</taxon>
    </lineage>
</organism>
<evidence type="ECO:0000313" key="2">
    <source>
        <dbReference type="Proteomes" id="UP000184474"/>
    </source>
</evidence>